<protein>
    <submittedName>
        <fullName evidence="2">Uncharacterized protein</fullName>
    </submittedName>
</protein>
<reference evidence="2 3" key="1">
    <citation type="submission" date="2019-03" db="EMBL/GenBank/DDBJ databases">
        <title>First draft genome of Liparis tanakae, snailfish: a comprehensive survey of snailfish specific genes.</title>
        <authorList>
            <person name="Kim W."/>
            <person name="Song I."/>
            <person name="Jeong J.-H."/>
            <person name="Kim D."/>
            <person name="Kim S."/>
            <person name="Ryu S."/>
            <person name="Song J.Y."/>
            <person name="Lee S.K."/>
        </authorList>
    </citation>
    <scope>NUCLEOTIDE SEQUENCE [LARGE SCALE GENOMIC DNA]</scope>
    <source>
        <tissue evidence="2">Muscle</tissue>
    </source>
</reference>
<dbReference type="EMBL" id="SRLO01020356">
    <property type="protein sequence ID" value="TNN22956.1"/>
    <property type="molecule type" value="Genomic_DNA"/>
</dbReference>
<dbReference type="AlphaFoldDB" id="A0A4Z2E242"/>
<keyword evidence="3" id="KW-1185">Reference proteome</keyword>
<name>A0A4Z2E242_9TELE</name>
<evidence type="ECO:0000313" key="2">
    <source>
        <dbReference type="EMBL" id="TNN22956.1"/>
    </source>
</evidence>
<accession>A0A4Z2E242</accession>
<feature type="region of interest" description="Disordered" evidence="1">
    <location>
        <begin position="106"/>
        <end position="141"/>
    </location>
</feature>
<dbReference type="Proteomes" id="UP000314294">
    <property type="component" value="Unassembled WGS sequence"/>
</dbReference>
<comment type="caution">
    <text evidence="2">The sequence shown here is derived from an EMBL/GenBank/DDBJ whole genome shotgun (WGS) entry which is preliminary data.</text>
</comment>
<evidence type="ECO:0000313" key="3">
    <source>
        <dbReference type="Proteomes" id="UP000314294"/>
    </source>
</evidence>
<sequence>MSLTRHLSEEDDHDSSKPLYYKAAAERRAPHGGRLTAGASRRAPHGGRLTAGASRRAPHGSLPLRLGGGGGVRALLSSSSCLALCQPAADREVWPRLTDSSLQAGRHRQVEQGDGSPVCSVTPQDGCRGPSGKLNSPGHDQHPVEVLSRDALGGVRPHVHEVVLHGLRTPEQL</sequence>
<evidence type="ECO:0000256" key="1">
    <source>
        <dbReference type="SAM" id="MobiDB-lite"/>
    </source>
</evidence>
<organism evidence="2 3">
    <name type="scientific">Liparis tanakae</name>
    <name type="common">Tanaka's snailfish</name>
    <dbReference type="NCBI Taxonomy" id="230148"/>
    <lineage>
        <taxon>Eukaryota</taxon>
        <taxon>Metazoa</taxon>
        <taxon>Chordata</taxon>
        <taxon>Craniata</taxon>
        <taxon>Vertebrata</taxon>
        <taxon>Euteleostomi</taxon>
        <taxon>Actinopterygii</taxon>
        <taxon>Neopterygii</taxon>
        <taxon>Teleostei</taxon>
        <taxon>Neoteleostei</taxon>
        <taxon>Acanthomorphata</taxon>
        <taxon>Eupercaria</taxon>
        <taxon>Perciformes</taxon>
        <taxon>Cottioidei</taxon>
        <taxon>Cottales</taxon>
        <taxon>Liparidae</taxon>
        <taxon>Liparis</taxon>
    </lineage>
</organism>
<proteinExistence type="predicted"/>
<gene>
    <name evidence="2" type="ORF">EYF80_066928</name>
</gene>
<feature type="region of interest" description="Disordered" evidence="1">
    <location>
        <begin position="1"/>
        <end position="64"/>
    </location>
</feature>